<dbReference type="Proteomes" id="UP000663440">
    <property type="component" value="Chromosome"/>
</dbReference>
<accession>A0ABX7QK35</accession>
<evidence type="ECO:0000313" key="2">
    <source>
        <dbReference type="Proteomes" id="UP000663440"/>
    </source>
</evidence>
<dbReference type="RefSeq" id="WP_207297878.1">
    <property type="nucleotide sequence ID" value="NZ_CP071448.1"/>
</dbReference>
<evidence type="ECO:0000313" key="1">
    <source>
        <dbReference type="EMBL" id="QSW90729.1"/>
    </source>
</evidence>
<protein>
    <submittedName>
        <fullName evidence="1">Uncharacterized protein</fullName>
    </submittedName>
</protein>
<name>A0ABX7QK35_9FLAO</name>
<proteinExistence type="predicted"/>
<dbReference type="EMBL" id="CP071448">
    <property type="protein sequence ID" value="QSW90729.1"/>
    <property type="molecule type" value="Genomic_DNA"/>
</dbReference>
<sequence>MKSRIKLFHFTEYLQATLLKKMNEKERDSIKVSVYGYTPGTDHIEFSYDIEFPNEEDRDLTFDEITSDLMFEDIKKIIKSSEIPIIV</sequence>
<gene>
    <name evidence="1" type="ORF">J0383_07935</name>
</gene>
<keyword evidence="2" id="KW-1185">Reference proteome</keyword>
<organism evidence="1 2">
    <name type="scientific">Flavobacterium endoglycinae</name>
    <dbReference type="NCBI Taxonomy" id="2816357"/>
    <lineage>
        <taxon>Bacteria</taxon>
        <taxon>Pseudomonadati</taxon>
        <taxon>Bacteroidota</taxon>
        <taxon>Flavobacteriia</taxon>
        <taxon>Flavobacteriales</taxon>
        <taxon>Flavobacteriaceae</taxon>
        <taxon>Flavobacterium</taxon>
    </lineage>
</organism>
<reference evidence="1 2" key="1">
    <citation type="submission" date="2021-03" db="EMBL/GenBank/DDBJ databases">
        <title>Flavobacterium kribbensis sp. nov, an endophytic bacteria, isolated from soybean.</title>
        <authorList>
            <person name="Lee J."/>
            <person name="Seo J."/>
        </authorList>
    </citation>
    <scope>NUCLEOTIDE SEQUENCE [LARGE SCALE GENOMIC DNA]</scope>
    <source>
        <strain evidence="1 2">BB8</strain>
    </source>
</reference>